<accession>A0A6F8Z003</accession>
<feature type="region of interest" description="Disordered" evidence="1">
    <location>
        <begin position="1"/>
        <end position="46"/>
    </location>
</feature>
<evidence type="ECO:0000313" key="2">
    <source>
        <dbReference type="EMBL" id="BCB91573.1"/>
    </source>
</evidence>
<proteinExistence type="predicted"/>
<feature type="region of interest" description="Disordered" evidence="1">
    <location>
        <begin position="73"/>
        <end position="99"/>
    </location>
</feature>
<reference evidence="2 3" key="2">
    <citation type="submission" date="2020-03" db="EMBL/GenBank/DDBJ databases">
        <authorList>
            <person name="Ichikawa N."/>
            <person name="Kimura A."/>
            <person name="Kitahashi Y."/>
            <person name="Uohara A."/>
        </authorList>
    </citation>
    <scope>NUCLEOTIDE SEQUENCE [LARGE SCALE GENOMIC DNA]</scope>
    <source>
        <strain evidence="2 3">NBRC 105367</strain>
    </source>
</reference>
<evidence type="ECO:0000256" key="1">
    <source>
        <dbReference type="SAM" id="MobiDB-lite"/>
    </source>
</evidence>
<reference evidence="2 3" key="1">
    <citation type="submission" date="2020-03" db="EMBL/GenBank/DDBJ databases">
        <title>Whole genome shotgun sequence of Phytohabitans suffuscus NBRC 105367.</title>
        <authorList>
            <person name="Komaki H."/>
            <person name="Tamura T."/>
        </authorList>
    </citation>
    <scope>NUCLEOTIDE SEQUENCE [LARGE SCALE GENOMIC DNA]</scope>
    <source>
        <strain evidence="2 3">NBRC 105367</strain>
    </source>
</reference>
<dbReference type="EMBL" id="AP022871">
    <property type="protein sequence ID" value="BCB91573.1"/>
    <property type="molecule type" value="Genomic_DNA"/>
</dbReference>
<evidence type="ECO:0000313" key="3">
    <source>
        <dbReference type="Proteomes" id="UP000503011"/>
    </source>
</evidence>
<sequence>MGTLVATAGGVATAGPAPPGGWRVDGPAPRSLPAGRALGRSRSPLVDPRDGRVVVVEAPDALTACALAAAVSARPDTPVPPAATVHGGFRERGGSAAKV</sequence>
<organism evidence="2 3">
    <name type="scientific">Phytohabitans suffuscus</name>
    <dbReference type="NCBI Taxonomy" id="624315"/>
    <lineage>
        <taxon>Bacteria</taxon>
        <taxon>Bacillati</taxon>
        <taxon>Actinomycetota</taxon>
        <taxon>Actinomycetes</taxon>
        <taxon>Micromonosporales</taxon>
        <taxon>Micromonosporaceae</taxon>
    </lineage>
</organism>
<dbReference type="Proteomes" id="UP000503011">
    <property type="component" value="Chromosome"/>
</dbReference>
<protein>
    <submittedName>
        <fullName evidence="2">Uncharacterized protein</fullName>
    </submittedName>
</protein>
<keyword evidence="3" id="KW-1185">Reference proteome</keyword>
<name>A0A6F8Z003_9ACTN</name>
<feature type="compositionally biased region" description="Low complexity" evidence="1">
    <location>
        <begin position="1"/>
        <end position="15"/>
    </location>
</feature>
<dbReference type="AlphaFoldDB" id="A0A6F8Z003"/>
<gene>
    <name evidence="2" type="ORF">Psuf_088860</name>
</gene>
<dbReference type="KEGG" id="psuu:Psuf_088860"/>